<dbReference type="InterPro" id="IPR012944">
    <property type="entry name" value="SusD_RagB_dom"/>
</dbReference>
<name>A0A4Q7N306_9BACT</name>
<evidence type="ECO:0000256" key="3">
    <source>
        <dbReference type="ARBA" id="ARBA00022729"/>
    </source>
</evidence>
<dbReference type="Gene3D" id="1.25.40.390">
    <property type="match status" value="1"/>
</dbReference>
<dbReference type="RefSeq" id="WP_130538931.1">
    <property type="nucleotide sequence ID" value="NZ_CP042431.1"/>
</dbReference>
<dbReference type="GO" id="GO:0009279">
    <property type="term" value="C:cell outer membrane"/>
    <property type="evidence" value="ECO:0007669"/>
    <property type="project" value="UniProtKB-SubCell"/>
</dbReference>
<dbReference type="SUPFAM" id="SSF48452">
    <property type="entry name" value="TPR-like"/>
    <property type="match status" value="1"/>
</dbReference>
<evidence type="ECO:0000313" key="9">
    <source>
        <dbReference type="Proteomes" id="UP000293874"/>
    </source>
</evidence>
<feature type="domain" description="SusD-like N-terminal" evidence="7">
    <location>
        <begin position="72"/>
        <end position="250"/>
    </location>
</feature>
<keyword evidence="3" id="KW-0732">Signal</keyword>
<comment type="subcellular location">
    <subcellularLocation>
        <location evidence="1">Cell outer membrane</location>
    </subcellularLocation>
</comment>
<sequence>MRLLYNRTTKVIAGLAILGLTACSKDFLDTRLDTQPGQNNVDGNYTSLIQFANAPYAYFQQVNQFSILDGNLFAAVTDEAVQTNSVGSVYLFNNGNWNQFTNPDDRYNHYYAGIYSVNFFLEYLAKNGGNYKALLATNRDTITADTKQNYLNDVALMARAIPEAHILRAYFYFELSKRYGGVPLITKTYPASEKPSVAASTFDEVVSYIISEIDTYKNDLQPNWKTSSFTNQDGRWTVGAALALKARVLLYAASPLHNPANNNAKWLAAADAAKEAILFAQRTDNDGGRNSLDGNYRNYFLGSNTLLSNETILAIRNPASNDLERANYPIATAGGNSGITPTHNLVNAYEYTGTPVPGNPYANRDPRLAASIVTNGSTWNNRVINQAPGGIDDRRRINASKTGYYLRKFLNDNVDLVNNAVTPHNWPVFRYGELLLVYAEAMNEAYGPDNDNGSGLTARQALNMVRARPGVNMPATTATGQTAFRDAVKHERRIELAFENYRYWDLVRWGDAVTIQNQPVTGVEITQNNLGDFIYTPRTVQNRVFIAPKMNYYPFPQSEINISNGALIQNPGW</sequence>
<dbReference type="EMBL" id="SGXA01000001">
    <property type="protein sequence ID" value="RZS74468.1"/>
    <property type="molecule type" value="Genomic_DNA"/>
</dbReference>
<dbReference type="Pfam" id="PF07980">
    <property type="entry name" value="SusD_RagB"/>
    <property type="match status" value="1"/>
</dbReference>
<accession>A0A4Q7N306</accession>
<evidence type="ECO:0000259" key="7">
    <source>
        <dbReference type="Pfam" id="PF14322"/>
    </source>
</evidence>
<dbReference type="AlphaFoldDB" id="A0A4Q7N306"/>
<evidence type="ECO:0000256" key="5">
    <source>
        <dbReference type="ARBA" id="ARBA00023237"/>
    </source>
</evidence>
<evidence type="ECO:0000313" key="8">
    <source>
        <dbReference type="EMBL" id="RZS74468.1"/>
    </source>
</evidence>
<proteinExistence type="inferred from homology"/>
<keyword evidence="9" id="KW-1185">Reference proteome</keyword>
<reference evidence="8 9" key="1">
    <citation type="submission" date="2019-02" db="EMBL/GenBank/DDBJ databases">
        <title>Genomic Encyclopedia of Type Strains, Phase IV (KMG-IV): sequencing the most valuable type-strain genomes for metagenomic binning, comparative biology and taxonomic classification.</title>
        <authorList>
            <person name="Goeker M."/>
        </authorList>
    </citation>
    <scope>NUCLEOTIDE SEQUENCE [LARGE SCALE GENOMIC DNA]</scope>
    <source>
        <strain evidence="8 9">DSM 18116</strain>
    </source>
</reference>
<evidence type="ECO:0000256" key="2">
    <source>
        <dbReference type="ARBA" id="ARBA00006275"/>
    </source>
</evidence>
<comment type="similarity">
    <text evidence="2">Belongs to the SusD family.</text>
</comment>
<organism evidence="8 9">
    <name type="scientific">Pseudobacter ginsenosidimutans</name>
    <dbReference type="NCBI Taxonomy" id="661488"/>
    <lineage>
        <taxon>Bacteria</taxon>
        <taxon>Pseudomonadati</taxon>
        <taxon>Bacteroidota</taxon>
        <taxon>Chitinophagia</taxon>
        <taxon>Chitinophagales</taxon>
        <taxon>Chitinophagaceae</taxon>
        <taxon>Pseudobacter</taxon>
    </lineage>
</organism>
<keyword evidence="5" id="KW-0998">Cell outer membrane</keyword>
<protein>
    <submittedName>
        <fullName evidence="8">Putative outer membrane starch-binding protein</fullName>
    </submittedName>
</protein>
<keyword evidence="4" id="KW-0472">Membrane</keyword>
<gene>
    <name evidence="8" type="ORF">EV199_0316</name>
</gene>
<dbReference type="Pfam" id="PF14322">
    <property type="entry name" value="SusD-like_3"/>
    <property type="match status" value="1"/>
</dbReference>
<feature type="domain" description="RagB/SusD" evidence="6">
    <location>
        <begin position="321"/>
        <end position="573"/>
    </location>
</feature>
<dbReference type="PROSITE" id="PS51257">
    <property type="entry name" value="PROKAR_LIPOPROTEIN"/>
    <property type="match status" value="1"/>
</dbReference>
<evidence type="ECO:0000256" key="4">
    <source>
        <dbReference type="ARBA" id="ARBA00023136"/>
    </source>
</evidence>
<dbReference type="Proteomes" id="UP000293874">
    <property type="component" value="Unassembled WGS sequence"/>
</dbReference>
<evidence type="ECO:0000259" key="6">
    <source>
        <dbReference type="Pfam" id="PF07980"/>
    </source>
</evidence>
<dbReference type="OrthoDB" id="691231at2"/>
<dbReference type="InterPro" id="IPR033985">
    <property type="entry name" value="SusD-like_N"/>
</dbReference>
<comment type="caution">
    <text evidence="8">The sequence shown here is derived from an EMBL/GenBank/DDBJ whole genome shotgun (WGS) entry which is preliminary data.</text>
</comment>
<evidence type="ECO:0000256" key="1">
    <source>
        <dbReference type="ARBA" id="ARBA00004442"/>
    </source>
</evidence>
<dbReference type="InterPro" id="IPR011990">
    <property type="entry name" value="TPR-like_helical_dom_sf"/>
</dbReference>